<proteinExistence type="predicted"/>
<sequence>MTHDRTLHTLHTRRTLLARLGRAALTLAVASRVAPPLLAQSAAPARPLPWADGLELAVNFSFRAPGGRYNRPYAAVWIEDERGTPVRTLSLWASSAPGKQKYLAELRRWWRGEQKRRATDSTDLVSTVSSPTRLAGNYTVTWDGRSDRHQPVPQGNYVLCLEMAREDGPYGRVRQPLTIGASPFRIAVDSDGELTDVTAELRRRN</sequence>
<reference evidence="1" key="2">
    <citation type="submission" date="2020-09" db="EMBL/GenBank/DDBJ databases">
        <authorList>
            <person name="Sun Q."/>
            <person name="Ohkuma M."/>
        </authorList>
    </citation>
    <scope>NUCLEOTIDE SEQUENCE</scope>
    <source>
        <strain evidence="1">JCM 14371</strain>
    </source>
</reference>
<organism evidence="1 2">
    <name type="scientific">Deinococcus aquiradiocola</name>
    <dbReference type="NCBI Taxonomy" id="393059"/>
    <lineage>
        <taxon>Bacteria</taxon>
        <taxon>Thermotogati</taxon>
        <taxon>Deinococcota</taxon>
        <taxon>Deinococci</taxon>
        <taxon>Deinococcales</taxon>
        <taxon>Deinococcaceae</taxon>
        <taxon>Deinococcus</taxon>
    </lineage>
</organism>
<accession>A0A917PPE2</accession>
<dbReference type="InterPro" id="IPR006311">
    <property type="entry name" value="TAT_signal"/>
</dbReference>
<keyword evidence="2" id="KW-1185">Reference proteome</keyword>
<protein>
    <recommendedName>
        <fullName evidence="3">DUF2271 domain-containing protein</fullName>
    </recommendedName>
</protein>
<dbReference type="RefSeq" id="WP_188964438.1">
    <property type="nucleotide sequence ID" value="NZ_BMOE01000016.1"/>
</dbReference>
<name>A0A917PPE2_9DEIO</name>
<reference evidence="1" key="1">
    <citation type="journal article" date="2014" name="Int. J. Syst. Evol. Microbiol.">
        <title>Complete genome sequence of Corynebacterium casei LMG S-19264T (=DSM 44701T), isolated from a smear-ripened cheese.</title>
        <authorList>
            <consortium name="US DOE Joint Genome Institute (JGI-PGF)"/>
            <person name="Walter F."/>
            <person name="Albersmeier A."/>
            <person name="Kalinowski J."/>
            <person name="Ruckert C."/>
        </authorList>
    </citation>
    <scope>NUCLEOTIDE SEQUENCE</scope>
    <source>
        <strain evidence="1">JCM 14371</strain>
    </source>
</reference>
<dbReference type="EMBL" id="BMOE01000016">
    <property type="protein sequence ID" value="GGJ86705.1"/>
    <property type="molecule type" value="Genomic_DNA"/>
</dbReference>
<dbReference type="PROSITE" id="PS51318">
    <property type="entry name" value="TAT"/>
    <property type="match status" value="1"/>
</dbReference>
<dbReference type="InterPro" id="IPR014469">
    <property type="entry name" value="DUF2271"/>
</dbReference>
<gene>
    <name evidence="1" type="ORF">GCM10008939_33310</name>
</gene>
<evidence type="ECO:0000313" key="1">
    <source>
        <dbReference type="EMBL" id="GGJ86705.1"/>
    </source>
</evidence>
<dbReference type="AlphaFoldDB" id="A0A917PPE2"/>
<evidence type="ECO:0008006" key="3">
    <source>
        <dbReference type="Google" id="ProtNLM"/>
    </source>
</evidence>
<comment type="caution">
    <text evidence="1">The sequence shown here is derived from an EMBL/GenBank/DDBJ whole genome shotgun (WGS) entry which is preliminary data.</text>
</comment>
<evidence type="ECO:0000313" key="2">
    <source>
        <dbReference type="Proteomes" id="UP000635726"/>
    </source>
</evidence>
<dbReference type="Proteomes" id="UP000635726">
    <property type="component" value="Unassembled WGS sequence"/>
</dbReference>
<dbReference type="Pfam" id="PF10029">
    <property type="entry name" value="DUF2271"/>
    <property type="match status" value="1"/>
</dbReference>
<dbReference type="Gene3D" id="2.60.40.4070">
    <property type="match status" value="1"/>
</dbReference>